<organism evidence="3 4">
    <name type="scientific">Hoeflea marina</name>
    <dbReference type="NCBI Taxonomy" id="274592"/>
    <lineage>
        <taxon>Bacteria</taxon>
        <taxon>Pseudomonadati</taxon>
        <taxon>Pseudomonadota</taxon>
        <taxon>Alphaproteobacteria</taxon>
        <taxon>Hyphomicrobiales</taxon>
        <taxon>Rhizobiaceae</taxon>
        <taxon>Hoeflea</taxon>
    </lineage>
</organism>
<dbReference type="SUPFAM" id="SSF53850">
    <property type="entry name" value="Periplasmic binding protein-like II"/>
    <property type="match status" value="1"/>
</dbReference>
<dbReference type="PANTHER" id="PTHR42928:SF5">
    <property type="entry name" value="BLR1237 PROTEIN"/>
    <property type="match status" value="1"/>
</dbReference>
<evidence type="ECO:0000256" key="2">
    <source>
        <dbReference type="SAM" id="SignalP"/>
    </source>
</evidence>
<dbReference type="AlphaFoldDB" id="A0A317PRY0"/>
<dbReference type="InterPro" id="IPR005064">
    <property type="entry name" value="BUG"/>
</dbReference>
<name>A0A317PRY0_9HYPH</name>
<protein>
    <submittedName>
        <fullName evidence="3">Tripartite-type tricarboxylate transporter receptor subunit TctC</fullName>
    </submittedName>
</protein>
<dbReference type="OrthoDB" id="7817633at2"/>
<comment type="similarity">
    <text evidence="1">Belongs to the UPF0065 (bug) family.</text>
</comment>
<keyword evidence="4" id="KW-1185">Reference proteome</keyword>
<evidence type="ECO:0000313" key="4">
    <source>
        <dbReference type="Proteomes" id="UP000246352"/>
    </source>
</evidence>
<keyword evidence="2" id="KW-0732">Signal</keyword>
<dbReference type="Proteomes" id="UP000246352">
    <property type="component" value="Unassembled WGS sequence"/>
</dbReference>
<dbReference type="InterPro" id="IPR042100">
    <property type="entry name" value="Bug_dom1"/>
</dbReference>
<feature type="chain" id="PRO_5016362710" evidence="2">
    <location>
        <begin position="29"/>
        <end position="337"/>
    </location>
</feature>
<dbReference type="Gene3D" id="3.40.190.150">
    <property type="entry name" value="Bordetella uptake gene, domain 1"/>
    <property type="match status" value="1"/>
</dbReference>
<feature type="signal peptide" evidence="2">
    <location>
        <begin position="1"/>
        <end position="28"/>
    </location>
</feature>
<dbReference type="EMBL" id="QGTR01000001">
    <property type="protein sequence ID" value="PWW03495.1"/>
    <property type="molecule type" value="Genomic_DNA"/>
</dbReference>
<dbReference type="PANTHER" id="PTHR42928">
    <property type="entry name" value="TRICARBOXYLATE-BINDING PROTEIN"/>
    <property type="match status" value="1"/>
</dbReference>
<dbReference type="Gene3D" id="3.40.190.10">
    <property type="entry name" value="Periplasmic binding protein-like II"/>
    <property type="match status" value="1"/>
</dbReference>
<evidence type="ECO:0000313" key="3">
    <source>
        <dbReference type="EMBL" id="PWW03495.1"/>
    </source>
</evidence>
<keyword evidence="3" id="KW-0675">Receptor</keyword>
<gene>
    <name evidence="3" type="ORF">DFR52_101176</name>
</gene>
<proteinExistence type="inferred from homology"/>
<evidence type="ECO:0000256" key="1">
    <source>
        <dbReference type="ARBA" id="ARBA00006987"/>
    </source>
</evidence>
<comment type="caution">
    <text evidence="3">The sequence shown here is derived from an EMBL/GenBank/DDBJ whole genome shotgun (WGS) entry which is preliminary data.</text>
</comment>
<sequence>MRLIRNTCHALRTGLAATVLAAAFPAIAGNALAADPVTLKVGFGPGGSYGAMAQLVAENLGAHLPGNPGIVVQYVEGAGSLKLAKMMAATEPGDGSVFGLVNPSVMVATVTDPATADFDPNAFHWIGSLADTPLLCVVRKDSAIRTADDLLEADVILGSTGKASGSYMLANMIKQTLGARYTVITGFKTAPEVNIAMDRGEIEGWCGITLSSFIQANSERSQRIVAQWAYKVPPEIADIPNFVERIEEPRDRAAAELLTSHLKFQLPIFLPPGTPEATVAEFRKAFDAMVADPRVLEEARKRHSDIASKPGTDVAETVRAITAADTATVERAAELSR</sequence>
<dbReference type="RefSeq" id="WP_110030052.1">
    <property type="nucleotide sequence ID" value="NZ_QGTR01000001.1"/>
</dbReference>
<reference evidence="3 4" key="1">
    <citation type="submission" date="2018-05" db="EMBL/GenBank/DDBJ databases">
        <title>Genomic Encyclopedia of Type Strains, Phase IV (KMG-IV): sequencing the most valuable type-strain genomes for metagenomic binning, comparative biology and taxonomic classification.</title>
        <authorList>
            <person name="Goeker M."/>
        </authorList>
    </citation>
    <scope>NUCLEOTIDE SEQUENCE [LARGE SCALE GENOMIC DNA]</scope>
    <source>
        <strain evidence="3 4">DSM 16791</strain>
    </source>
</reference>
<accession>A0A317PRY0</accession>